<evidence type="ECO:0000256" key="1">
    <source>
        <dbReference type="SAM" id="Phobius"/>
    </source>
</evidence>
<evidence type="ECO:0000313" key="3">
    <source>
        <dbReference type="Proteomes" id="UP001196413"/>
    </source>
</evidence>
<keyword evidence="1" id="KW-0812">Transmembrane</keyword>
<keyword evidence="1" id="KW-1133">Transmembrane helix</keyword>
<gene>
    <name evidence="2" type="ORF">KIN20_005450</name>
</gene>
<name>A0AAD5QK38_PARTN</name>
<feature type="transmembrane region" description="Helical" evidence="1">
    <location>
        <begin position="31"/>
        <end position="53"/>
    </location>
</feature>
<feature type="non-terminal residue" evidence="2">
    <location>
        <position position="59"/>
    </location>
</feature>
<organism evidence="2 3">
    <name type="scientific">Parelaphostrongylus tenuis</name>
    <name type="common">Meningeal worm</name>
    <dbReference type="NCBI Taxonomy" id="148309"/>
    <lineage>
        <taxon>Eukaryota</taxon>
        <taxon>Metazoa</taxon>
        <taxon>Ecdysozoa</taxon>
        <taxon>Nematoda</taxon>
        <taxon>Chromadorea</taxon>
        <taxon>Rhabditida</taxon>
        <taxon>Rhabditina</taxon>
        <taxon>Rhabditomorpha</taxon>
        <taxon>Strongyloidea</taxon>
        <taxon>Metastrongylidae</taxon>
        <taxon>Parelaphostrongylus</taxon>
    </lineage>
</organism>
<evidence type="ECO:0000313" key="2">
    <source>
        <dbReference type="EMBL" id="KAJ1349796.1"/>
    </source>
</evidence>
<proteinExistence type="predicted"/>
<comment type="caution">
    <text evidence="2">The sequence shown here is derived from an EMBL/GenBank/DDBJ whole genome shotgun (WGS) entry which is preliminary data.</text>
</comment>
<keyword evidence="3" id="KW-1185">Reference proteome</keyword>
<sequence length="59" mass="6631">MRLSTAVVSYRRWNELATAFLQTKRGRRLRVGLLGLTVVTYPLVSLLTNGPLVDLSFPL</sequence>
<accession>A0AAD5QK38</accession>
<dbReference type="Proteomes" id="UP001196413">
    <property type="component" value="Unassembled WGS sequence"/>
</dbReference>
<reference evidence="2" key="1">
    <citation type="submission" date="2021-06" db="EMBL/GenBank/DDBJ databases">
        <title>Parelaphostrongylus tenuis whole genome reference sequence.</title>
        <authorList>
            <person name="Garwood T.J."/>
            <person name="Larsen P.A."/>
            <person name="Fountain-Jones N.M."/>
            <person name="Garbe J.R."/>
            <person name="Macchietto M.G."/>
            <person name="Kania S.A."/>
            <person name="Gerhold R.W."/>
            <person name="Richards J.E."/>
            <person name="Wolf T.M."/>
        </authorList>
    </citation>
    <scope>NUCLEOTIDE SEQUENCE</scope>
    <source>
        <strain evidence="2">MNPRO001-30</strain>
        <tissue evidence="2">Meninges</tissue>
    </source>
</reference>
<keyword evidence="1" id="KW-0472">Membrane</keyword>
<protein>
    <submittedName>
        <fullName evidence="2">Uncharacterized protein</fullName>
    </submittedName>
</protein>
<dbReference type="EMBL" id="JAHQIW010000745">
    <property type="protein sequence ID" value="KAJ1349796.1"/>
    <property type="molecule type" value="Genomic_DNA"/>
</dbReference>
<dbReference type="AlphaFoldDB" id="A0AAD5QK38"/>